<dbReference type="AlphaFoldDB" id="A0AA36FTZ5"/>
<protein>
    <submittedName>
        <fullName evidence="2">Uncharacterized protein</fullName>
    </submittedName>
</protein>
<sequence length="72" mass="8068">MLNDDHDVLMKIPEEYLTLATNGFGEQLRRNDGSQAERRPPNRDPGEASDSGGTSHRMLCDYTNTIECRIAS</sequence>
<accession>A0AA36FTZ5</accession>
<evidence type="ECO:0000313" key="2">
    <source>
        <dbReference type="EMBL" id="CAJ0566918.1"/>
    </source>
</evidence>
<feature type="non-terminal residue" evidence="2">
    <location>
        <position position="72"/>
    </location>
</feature>
<dbReference type="EMBL" id="CATQJA010001355">
    <property type="protein sequence ID" value="CAJ0566918.1"/>
    <property type="molecule type" value="Genomic_DNA"/>
</dbReference>
<gene>
    <name evidence="2" type="ORF">MSPICULIGERA_LOCUS5498</name>
</gene>
<feature type="region of interest" description="Disordered" evidence="1">
    <location>
        <begin position="22"/>
        <end position="58"/>
    </location>
</feature>
<proteinExistence type="predicted"/>
<comment type="caution">
    <text evidence="2">The sequence shown here is derived from an EMBL/GenBank/DDBJ whole genome shotgun (WGS) entry which is preliminary data.</text>
</comment>
<name>A0AA36FTZ5_9BILA</name>
<keyword evidence="3" id="KW-1185">Reference proteome</keyword>
<evidence type="ECO:0000313" key="3">
    <source>
        <dbReference type="Proteomes" id="UP001177023"/>
    </source>
</evidence>
<organism evidence="2 3">
    <name type="scientific">Mesorhabditis spiculigera</name>
    <dbReference type="NCBI Taxonomy" id="96644"/>
    <lineage>
        <taxon>Eukaryota</taxon>
        <taxon>Metazoa</taxon>
        <taxon>Ecdysozoa</taxon>
        <taxon>Nematoda</taxon>
        <taxon>Chromadorea</taxon>
        <taxon>Rhabditida</taxon>
        <taxon>Rhabditina</taxon>
        <taxon>Rhabditomorpha</taxon>
        <taxon>Rhabditoidea</taxon>
        <taxon>Rhabditidae</taxon>
        <taxon>Mesorhabditinae</taxon>
        <taxon>Mesorhabditis</taxon>
    </lineage>
</organism>
<reference evidence="2" key="1">
    <citation type="submission" date="2023-06" db="EMBL/GenBank/DDBJ databases">
        <authorList>
            <person name="Delattre M."/>
        </authorList>
    </citation>
    <scope>NUCLEOTIDE SEQUENCE</scope>
    <source>
        <strain evidence="2">AF72</strain>
    </source>
</reference>
<evidence type="ECO:0000256" key="1">
    <source>
        <dbReference type="SAM" id="MobiDB-lite"/>
    </source>
</evidence>
<dbReference type="Proteomes" id="UP001177023">
    <property type="component" value="Unassembled WGS sequence"/>
</dbReference>
<feature type="compositionally biased region" description="Basic and acidic residues" evidence="1">
    <location>
        <begin position="27"/>
        <end position="46"/>
    </location>
</feature>